<dbReference type="PANTHER" id="PTHR11748">
    <property type="entry name" value="D-LACTATE DEHYDROGENASE"/>
    <property type="match status" value="1"/>
</dbReference>
<protein>
    <submittedName>
        <fullName evidence="6">FAD-binding protein</fullName>
    </submittedName>
</protein>
<dbReference type="GO" id="GO:0071949">
    <property type="term" value="F:FAD binding"/>
    <property type="evidence" value="ECO:0007669"/>
    <property type="project" value="InterPro"/>
</dbReference>
<dbReference type="Pfam" id="PF01565">
    <property type="entry name" value="FAD_binding_4"/>
    <property type="match status" value="1"/>
</dbReference>
<proteinExistence type="predicted"/>
<evidence type="ECO:0000256" key="2">
    <source>
        <dbReference type="ARBA" id="ARBA00022630"/>
    </source>
</evidence>
<dbReference type="SUPFAM" id="SSF55103">
    <property type="entry name" value="FAD-linked oxidases, C-terminal domain"/>
    <property type="match status" value="1"/>
</dbReference>
<comment type="caution">
    <text evidence="6">The sequence shown here is derived from an EMBL/GenBank/DDBJ whole genome shotgun (WGS) entry which is preliminary data.</text>
</comment>
<comment type="cofactor">
    <cofactor evidence="1">
        <name>FAD</name>
        <dbReference type="ChEBI" id="CHEBI:57692"/>
    </cofactor>
</comment>
<sequence length="402" mass="41390">MNAIAPQAEGEIADVIAEAHAHATPLALVGNETKSNAMLRPVQAAATLTLRHHTGISLYAPKELIIAARAGTPLAEIEAAVAAEGQQIIAEPPDLSALLGSAGQQTLGGIVACNLSGPRRITAGAMRDHVIGVRAVNGAGEVIHSGGRVLKNVTGLDLCKLLSGSYGTLAALTEITLKVLPASEAVGTVVLAGLDAERGVAALAAALGSPFGVSGAAWLPREAAARVPELAAFDAAVTLVRIEDFIPSVAYRTERLRAEWAGFGAAAILEDAPSRALWRAVRDTVPLGHASGDAIWRVSVAPSAGPRIVAAVARLGGNCFLDWGGGLVWVAAPARAESHAAITHAARASRGVWWLMRAPDALRASLDVVPQEASALARITRRVKEAFDPQGILNPGRLFAGL</sequence>
<keyword evidence="4" id="KW-0560">Oxidoreductase</keyword>
<dbReference type="InterPro" id="IPR006094">
    <property type="entry name" value="Oxid_FAD_bind_N"/>
</dbReference>
<reference evidence="6" key="1">
    <citation type="journal article" date="2020" name="mSystems">
        <title>Genome- and Community-Level Interaction Insights into Carbon Utilization and Element Cycling Functions of Hydrothermarchaeota in Hydrothermal Sediment.</title>
        <authorList>
            <person name="Zhou Z."/>
            <person name="Liu Y."/>
            <person name="Xu W."/>
            <person name="Pan J."/>
            <person name="Luo Z.H."/>
            <person name="Li M."/>
        </authorList>
    </citation>
    <scope>NUCLEOTIDE SEQUENCE</scope>
    <source>
        <strain evidence="6">SpSt-997</strain>
    </source>
</reference>
<dbReference type="Pfam" id="PF02913">
    <property type="entry name" value="FAD-oxidase_C"/>
    <property type="match status" value="1"/>
</dbReference>
<dbReference type="InterPro" id="IPR004113">
    <property type="entry name" value="FAD-bd_oxidored_4_C"/>
</dbReference>
<keyword evidence="2" id="KW-0285">Flavoprotein</keyword>
<keyword evidence="3" id="KW-0274">FAD</keyword>
<dbReference type="InterPro" id="IPR016166">
    <property type="entry name" value="FAD-bd_PCMH"/>
</dbReference>
<evidence type="ECO:0000259" key="5">
    <source>
        <dbReference type="PROSITE" id="PS51387"/>
    </source>
</evidence>
<evidence type="ECO:0000256" key="1">
    <source>
        <dbReference type="ARBA" id="ARBA00001974"/>
    </source>
</evidence>
<dbReference type="InterPro" id="IPR016164">
    <property type="entry name" value="FAD-linked_Oxase-like_C"/>
</dbReference>
<organism evidence="6">
    <name type="scientific">Acidicaldus sp</name>
    <dbReference type="NCBI Taxonomy" id="1872105"/>
    <lineage>
        <taxon>Bacteria</taxon>
        <taxon>Pseudomonadati</taxon>
        <taxon>Pseudomonadota</taxon>
        <taxon>Alphaproteobacteria</taxon>
        <taxon>Acetobacterales</taxon>
        <taxon>Acetobacteraceae</taxon>
        <taxon>Acidicaldus</taxon>
    </lineage>
</organism>
<name>A0A8J4HBU4_9PROT</name>
<accession>A0A8J4HBU4</accession>
<dbReference type="SUPFAM" id="SSF56176">
    <property type="entry name" value="FAD-binding/transporter-associated domain-like"/>
    <property type="match status" value="1"/>
</dbReference>
<dbReference type="InterPro" id="IPR016169">
    <property type="entry name" value="FAD-bd_PCMH_sub2"/>
</dbReference>
<evidence type="ECO:0000256" key="3">
    <source>
        <dbReference type="ARBA" id="ARBA00022827"/>
    </source>
</evidence>
<dbReference type="EMBL" id="DTQM01000233">
    <property type="protein sequence ID" value="HGC43986.1"/>
    <property type="molecule type" value="Genomic_DNA"/>
</dbReference>
<dbReference type="AlphaFoldDB" id="A0A8J4HBU4"/>
<feature type="domain" description="FAD-binding PCMH-type" evidence="5">
    <location>
        <begin position="1"/>
        <end position="182"/>
    </location>
</feature>
<dbReference type="InterPro" id="IPR016171">
    <property type="entry name" value="Vanillyl_alc_oxidase_C-sub2"/>
</dbReference>
<dbReference type="PROSITE" id="PS51387">
    <property type="entry name" value="FAD_PCMH"/>
    <property type="match status" value="1"/>
</dbReference>
<evidence type="ECO:0000256" key="4">
    <source>
        <dbReference type="ARBA" id="ARBA00023002"/>
    </source>
</evidence>
<dbReference type="Gene3D" id="3.30.465.10">
    <property type="match status" value="1"/>
</dbReference>
<dbReference type="InterPro" id="IPR036318">
    <property type="entry name" value="FAD-bd_PCMH-like_sf"/>
</dbReference>
<gene>
    <name evidence="6" type="ORF">ENY07_12320</name>
</gene>
<dbReference type="GO" id="GO:0016491">
    <property type="term" value="F:oxidoreductase activity"/>
    <property type="evidence" value="ECO:0007669"/>
    <property type="project" value="UniProtKB-KW"/>
</dbReference>
<dbReference type="Gene3D" id="1.10.45.10">
    <property type="entry name" value="Vanillyl-alcohol Oxidase, Chain A, domain 4"/>
    <property type="match status" value="1"/>
</dbReference>
<evidence type="ECO:0000313" key="6">
    <source>
        <dbReference type="EMBL" id="HGC43986.1"/>
    </source>
</evidence>
<dbReference type="PANTHER" id="PTHR11748:SF103">
    <property type="entry name" value="GLYCOLATE OXIDASE SUBUNIT GLCE"/>
    <property type="match status" value="1"/>
</dbReference>